<dbReference type="InterPro" id="IPR036764">
    <property type="entry name" value="Peptidase_Prp_sf"/>
</dbReference>
<evidence type="ECO:0000313" key="7">
    <source>
        <dbReference type="EMBL" id="SDF21488.1"/>
    </source>
</evidence>
<protein>
    <recommendedName>
        <fullName evidence="6">Ribosomal processing cysteine protease Prp</fullName>
    </recommendedName>
</protein>
<name>A0A1G7J9C0_9FIRM</name>
<dbReference type="PANTHER" id="PTHR39178">
    <property type="entry name" value="HYPOTHETICAL RIBOSOME-ASSOCIATED PROTEIN"/>
    <property type="match status" value="1"/>
</dbReference>
<dbReference type="EMBL" id="FNBU01000004">
    <property type="protein sequence ID" value="SDF21488.1"/>
    <property type="molecule type" value="Genomic_DNA"/>
</dbReference>
<dbReference type="SUPFAM" id="SSF118010">
    <property type="entry name" value="TM1457-like"/>
    <property type="match status" value="1"/>
</dbReference>
<keyword evidence="2" id="KW-0645">Protease</keyword>
<keyword evidence="1" id="KW-0690">Ribosome biogenesis</keyword>
<dbReference type="AlphaFoldDB" id="A0A1G7J9C0"/>
<dbReference type="Gene3D" id="3.30.70.1490">
    <property type="entry name" value="Cysteine protease Prp"/>
    <property type="match status" value="1"/>
</dbReference>
<accession>A0A1G7J9C0</accession>
<sequence length="106" mass="11345">MIRVEIVRNRAGSIESFCVTGHANTAPHGADIVCAGVSALTDSAVLGLERYLGRKLTLQAGSGLLAVKLAAPPDERTDAILETMLLGIKEIARLYPRIVRIVEHGR</sequence>
<dbReference type="STRING" id="1123285.SAMN05660235_00830"/>
<dbReference type="Proteomes" id="UP000243333">
    <property type="component" value="Unassembled WGS sequence"/>
</dbReference>
<dbReference type="GO" id="GO:0042254">
    <property type="term" value="P:ribosome biogenesis"/>
    <property type="evidence" value="ECO:0007669"/>
    <property type="project" value="UniProtKB-KW"/>
</dbReference>
<evidence type="ECO:0000256" key="1">
    <source>
        <dbReference type="ARBA" id="ARBA00022517"/>
    </source>
</evidence>
<dbReference type="GO" id="GO:0006508">
    <property type="term" value="P:proteolysis"/>
    <property type="evidence" value="ECO:0007669"/>
    <property type="project" value="UniProtKB-KW"/>
</dbReference>
<keyword evidence="3" id="KW-0378">Hydrolase</keyword>
<dbReference type="GO" id="GO:0008234">
    <property type="term" value="F:cysteine-type peptidase activity"/>
    <property type="evidence" value="ECO:0007669"/>
    <property type="project" value="UniProtKB-KW"/>
</dbReference>
<dbReference type="PANTHER" id="PTHR39178:SF1">
    <property type="entry name" value="RIBOSOMAL-PROCESSING CYSTEINE PROTEASE PRP"/>
    <property type="match status" value="1"/>
</dbReference>
<dbReference type="Pfam" id="PF04327">
    <property type="entry name" value="Peptidase_Prp"/>
    <property type="match status" value="1"/>
</dbReference>
<dbReference type="InterPro" id="IPR007422">
    <property type="entry name" value="Peptidase_Prp"/>
</dbReference>
<reference evidence="8" key="1">
    <citation type="submission" date="2016-10" db="EMBL/GenBank/DDBJ databases">
        <authorList>
            <person name="Varghese N."/>
            <person name="Submissions S."/>
        </authorList>
    </citation>
    <scope>NUCLEOTIDE SEQUENCE [LARGE SCALE GENOMIC DNA]</scope>
    <source>
        <strain evidence="8">DSM 23256</strain>
    </source>
</reference>
<comment type="similarity">
    <text evidence="5">Belongs to the Prp family.</text>
</comment>
<evidence type="ECO:0000256" key="4">
    <source>
        <dbReference type="ARBA" id="ARBA00022807"/>
    </source>
</evidence>
<organism evidence="7 8">
    <name type="scientific">Sporolituus thermophilus DSM 23256</name>
    <dbReference type="NCBI Taxonomy" id="1123285"/>
    <lineage>
        <taxon>Bacteria</taxon>
        <taxon>Bacillati</taxon>
        <taxon>Bacillota</taxon>
        <taxon>Negativicutes</taxon>
        <taxon>Selenomonadales</taxon>
        <taxon>Sporomusaceae</taxon>
        <taxon>Sporolituus</taxon>
    </lineage>
</organism>
<evidence type="ECO:0000256" key="3">
    <source>
        <dbReference type="ARBA" id="ARBA00022801"/>
    </source>
</evidence>
<dbReference type="RefSeq" id="WP_093688374.1">
    <property type="nucleotide sequence ID" value="NZ_FNBU01000004.1"/>
</dbReference>
<gene>
    <name evidence="7" type="ORF">SAMN05660235_00830</name>
</gene>
<evidence type="ECO:0000256" key="6">
    <source>
        <dbReference type="ARBA" id="ARBA00044538"/>
    </source>
</evidence>
<evidence type="ECO:0000256" key="2">
    <source>
        <dbReference type="ARBA" id="ARBA00022670"/>
    </source>
</evidence>
<evidence type="ECO:0000256" key="5">
    <source>
        <dbReference type="ARBA" id="ARBA00044503"/>
    </source>
</evidence>
<evidence type="ECO:0000313" key="8">
    <source>
        <dbReference type="Proteomes" id="UP000243333"/>
    </source>
</evidence>
<keyword evidence="4" id="KW-0788">Thiol protease</keyword>
<dbReference type="CDD" id="cd16332">
    <property type="entry name" value="Prp-like"/>
    <property type="match status" value="1"/>
</dbReference>
<proteinExistence type="inferred from homology"/>
<keyword evidence="8" id="KW-1185">Reference proteome</keyword>
<dbReference type="OrthoDB" id="48998at2"/>